<gene>
    <name evidence="1" type="ORF">DNHGIG_31420</name>
</gene>
<dbReference type="Proteomes" id="UP001057291">
    <property type="component" value="Unassembled WGS sequence"/>
</dbReference>
<sequence length="98" mass="11488">MGRTFGPYEGRYIILDLITTKISLMNVVEFATRISYDSHTFMVELRNGGKIHFPTTIEPYIDEDDRLVCVNEDGDSLYIIPLLYSRFRLEFFKANRID</sequence>
<comment type="caution">
    <text evidence="1">The sequence shown here is derived from an EMBL/GenBank/DDBJ whole genome shotgun (WGS) entry which is preliminary data.</text>
</comment>
<dbReference type="EMBL" id="BOQE01000001">
    <property type="protein sequence ID" value="GIM47593.1"/>
    <property type="molecule type" value="Genomic_DNA"/>
</dbReference>
<name>A0AAV4LIX6_9BACL</name>
<evidence type="ECO:0000313" key="1">
    <source>
        <dbReference type="EMBL" id="GIM47593.1"/>
    </source>
</evidence>
<protein>
    <submittedName>
        <fullName evidence="1">Uncharacterized protein</fullName>
    </submittedName>
</protein>
<keyword evidence="2" id="KW-1185">Reference proteome</keyword>
<reference evidence="1" key="1">
    <citation type="journal article" date="2023" name="Int. J. Syst. Evol. Microbiol.">
        <title>Collibacillus ludicampi gen. nov., sp. nov., a new soil bacterium of the family Alicyclobacillaceae.</title>
        <authorList>
            <person name="Jojima T."/>
            <person name="Ioku Y."/>
            <person name="Fukuta Y."/>
            <person name="Shirasaka N."/>
            <person name="Matsumura Y."/>
            <person name="Mori M."/>
        </authorList>
    </citation>
    <scope>NUCLEOTIDE SEQUENCE</scope>
    <source>
        <strain evidence="1">TP075</strain>
    </source>
</reference>
<dbReference type="AlphaFoldDB" id="A0AAV4LIX6"/>
<proteinExistence type="predicted"/>
<evidence type="ECO:0000313" key="2">
    <source>
        <dbReference type="Proteomes" id="UP001057291"/>
    </source>
</evidence>
<organism evidence="1 2">
    <name type="scientific">Collibacillus ludicampi</name>
    <dbReference type="NCBI Taxonomy" id="2771369"/>
    <lineage>
        <taxon>Bacteria</taxon>
        <taxon>Bacillati</taxon>
        <taxon>Bacillota</taxon>
        <taxon>Bacilli</taxon>
        <taxon>Bacillales</taxon>
        <taxon>Alicyclobacillaceae</taxon>
        <taxon>Collibacillus</taxon>
    </lineage>
</organism>
<accession>A0AAV4LIX6</accession>